<dbReference type="GeneID" id="25904629"/>
<accession>A0A0L0G491</accession>
<organism evidence="2 3">
    <name type="scientific">Sphaeroforma arctica JP610</name>
    <dbReference type="NCBI Taxonomy" id="667725"/>
    <lineage>
        <taxon>Eukaryota</taxon>
        <taxon>Ichthyosporea</taxon>
        <taxon>Ichthyophonida</taxon>
        <taxon>Sphaeroforma</taxon>
    </lineage>
</organism>
<evidence type="ECO:0000256" key="1">
    <source>
        <dbReference type="SAM" id="MobiDB-lite"/>
    </source>
</evidence>
<dbReference type="OrthoDB" id="341421at2759"/>
<name>A0A0L0G491_9EUKA</name>
<dbReference type="Proteomes" id="UP000054560">
    <property type="component" value="Unassembled WGS sequence"/>
</dbReference>
<reference evidence="2 3" key="1">
    <citation type="submission" date="2011-02" db="EMBL/GenBank/DDBJ databases">
        <title>The Genome Sequence of Sphaeroforma arctica JP610.</title>
        <authorList>
            <consortium name="The Broad Institute Genome Sequencing Platform"/>
            <person name="Russ C."/>
            <person name="Cuomo C."/>
            <person name="Young S.K."/>
            <person name="Zeng Q."/>
            <person name="Gargeya S."/>
            <person name="Alvarado L."/>
            <person name="Berlin A."/>
            <person name="Chapman S.B."/>
            <person name="Chen Z."/>
            <person name="Freedman E."/>
            <person name="Gellesch M."/>
            <person name="Goldberg J."/>
            <person name="Griggs A."/>
            <person name="Gujja S."/>
            <person name="Heilman E."/>
            <person name="Heiman D."/>
            <person name="Howarth C."/>
            <person name="Mehta T."/>
            <person name="Neiman D."/>
            <person name="Pearson M."/>
            <person name="Roberts A."/>
            <person name="Saif S."/>
            <person name="Shea T."/>
            <person name="Shenoy N."/>
            <person name="Sisk P."/>
            <person name="Stolte C."/>
            <person name="Sykes S."/>
            <person name="White J."/>
            <person name="Yandava C."/>
            <person name="Burger G."/>
            <person name="Gray M.W."/>
            <person name="Holland P.W.H."/>
            <person name="King N."/>
            <person name="Lang F.B.F."/>
            <person name="Roger A.J."/>
            <person name="Ruiz-Trillo I."/>
            <person name="Haas B."/>
            <person name="Nusbaum C."/>
            <person name="Birren B."/>
        </authorList>
    </citation>
    <scope>NUCLEOTIDE SEQUENCE [LARGE SCALE GENOMIC DNA]</scope>
    <source>
        <strain evidence="2 3">JP610</strain>
    </source>
</reference>
<proteinExistence type="predicted"/>
<evidence type="ECO:0000313" key="3">
    <source>
        <dbReference type="Proteomes" id="UP000054560"/>
    </source>
</evidence>
<gene>
    <name evidence="2" type="ORF">SARC_04125</name>
</gene>
<feature type="region of interest" description="Disordered" evidence="1">
    <location>
        <begin position="1"/>
        <end position="22"/>
    </location>
</feature>
<sequence>MDLISKTLKENQSTKQEYTCPASPESFMSASYMTVQPAPKEVDTNKAAKDQRRFVVCGGEGPCGARGVRVRSTAPLRARGSTGKPGTKSSTGDTSLGVSADGNSIYIDAQEPEGAIAFGTASAISSLTSVVSKIKRDGKIPYNLHGDDKFVVKIQVPMTGPGTMMMYDEQRSFNRLVGMKEPGAMKLYKTIEAVGLGKLYFMAIREGTKFKFLLSPLPSQWQPW</sequence>
<keyword evidence="3" id="KW-1185">Reference proteome</keyword>
<evidence type="ECO:0000313" key="2">
    <source>
        <dbReference type="EMBL" id="KNC83626.1"/>
    </source>
</evidence>
<dbReference type="EMBL" id="KQ241819">
    <property type="protein sequence ID" value="KNC83626.1"/>
    <property type="molecule type" value="Genomic_DNA"/>
</dbReference>
<feature type="compositionally biased region" description="Polar residues" evidence="1">
    <location>
        <begin position="87"/>
        <end position="96"/>
    </location>
</feature>
<dbReference type="AlphaFoldDB" id="A0A0L0G491"/>
<protein>
    <submittedName>
        <fullName evidence="2">Uncharacterized protein</fullName>
    </submittedName>
</protein>
<feature type="region of interest" description="Disordered" evidence="1">
    <location>
        <begin position="70"/>
        <end position="96"/>
    </location>
</feature>
<dbReference type="RefSeq" id="XP_014157528.1">
    <property type="nucleotide sequence ID" value="XM_014302053.1"/>
</dbReference>